<evidence type="ECO:0000313" key="2">
    <source>
        <dbReference type="Proteomes" id="UP000593567"/>
    </source>
</evidence>
<proteinExistence type="predicted"/>
<dbReference type="OrthoDB" id="407325at2759"/>
<accession>A0A7J7KIH8</accession>
<dbReference type="EMBL" id="VXIV02000595">
    <property type="protein sequence ID" value="KAF6037276.1"/>
    <property type="molecule type" value="Genomic_DNA"/>
</dbReference>
<dbReference type="SUPFAM" id="SSF48371">
    <property type="entry name" value="ARM repeat"/>
    <property type="match status" value="1"/>
</dbReference>
<dbReference type="InterPro" id="IPR011989">
    <property type="entry name" value="ARM-like"/>
</dbReference>
<dbReference type="Proteomes" id="UP000593567">
    <property type="component" value="Unassembled WGS sequence"/>
</dbReference>
<comment type="caution">
    <text evidence="1">The sequence shown here is derived from an EMBL/GenBank/DDBJ whole genome shotgun (WGS) entry which is preliminary data.</text>
</comment>
<dbReference type="PANTHER" id="PTHR36910">
    <property type="match status" value="1"/>
</dbReference>
<dbReference type="AlphaFoldDB" id="A0A7J7KIH8"/>
<protein>
    <submittedName>
        <fullName evidence="1">Uncharacterized protein</fullName>
    </submittedName>
</protein>
<reference evidence="1" key="1">
    <citation type="submission" date="2020-06" db="EMBL/GenBank/DDBJ databases">
        <title>Draft genome of Bugula neritina, a colonial animal packing powerful symbionts and potential medicines.</title>
        <authorList>
            <person name="Rayko M."/>
        </authorList>
    </citation>
    <scope>NUCLEOTIDE SEQUENCE [LARGE SCALE GENOMIC DNA]</scope>
    <source>
        <strain evidence="1">Kwan_BN1</strain>
    </source>
</reference>
<dbReference type="InterPro" id="IPR016024">
    <property type="entry name" value="ARM-type_fold"/>
</dbReference>
<evidence type="ECO:0000313" key="1">
    <source>
        <dbReference type="EMBL" id="KAF6037276.1"/>
    </source>
</evidence>
<dbReference type="Gene3D" id="1.25.10.10">
    <property type="entry name" value="Leucine-rich Repeat Variant"/>
    <property type="match status" value="1"/>
</dbReference>
<keyword evidence="2" id="KW-1185">Reference proteome</keyword>
<sequence>MGEIKLISQNLHLLCQATSTEQELEALRLLNLNLANIKNTTCDADLIERQYLTQSKTVLEEGNPYPLFQVTEFTFPESASLKDWVNYLFVRRYGWSEVMPTGGVLTVQRIVGVGASSQNEAAMKSDLNELLDEFLKWLLCQKLEHELISSLQYTVRQAMNHPVIRKQTLVHIFEWFRSTATVFHAEFFESCKEVIILGLTDVWSAIRSACSSKLHPITEQFNIKQLEMLFLSLVQICKDVASNWQAKEGAVMGLNVIVKRFQWVASTSKPHVEIPRDLQNGEYFLKFGNQSLQKIPEFISATLHDVIFLLLADPQLSIREHAIKAFSSYLSKCDFQEAMSSFNEVMMALCKGAGVSQEEMIECSNISTLMALPNFRWMNAYLAEGLLGLCIFLVKSYGGVSMRSVQSPSPVGSYNRSLNLQEPSARPLILHSESSGSLDRKFNKSDVLREVTLRPRRATMDHLSPLQRINSLAHHYSQRDKTRIPSRAGDGVSVTAMPLITAAKHLDCLRDDQLSVPTEVTGDSACQQQSGHNSKPKVNIENSREEWSKLIKARGDNSMSDLLMNILHQVVECVNSYSWELRRMSQQVLPGLIEVMRWYDMTLLVNYWTENLSSDTTIISYGASLSFFYSISHAAKLYPLMIDPPENWVDLQGCKKEVKKIIDCMISQLSLGVPVFVQVLKRQTLDKLTILAIQTLLTTISFVNSTNTAVSTPATVSIADAVDCIKLITVLNYPTGRIQKYKPQSHSNRLLLPGGGFLSCNPLDSEQLSVSTENLLKYLLEHIHGQLVSSLKHSDVRASYSLLPALVKFLHSQYSSLQINRSFSDSVLVILDKIRLC</sequence>
<dbReference type="PANTHER" id="PTHR36910:SF8">
    <property type="match status" value="1"/>
</dbReference>
<organism evidence="1 2">
    <name type="scientific">Bugula neritina</name>
    <name type="common">Brown bryozoan</name>
    <name type="synonym">Sertularia neritina</name>
    <dbReference type="NCBI Taxonomy" id="10212"/>
    <lineage>
        <taxon>Eukaryota</taxon>
        <taxon>Metazoa</taxon>
        <taxon>Spiralia</taxon>
        <taxon>Lophotrochozoa</taxon>
        <taxon>Bryozoa</taxon>
        <taxon>Gymnolaemata</taxon>
        <taxon>Cheilostomatida</taxon>
        <taxon>Flustrina</taxon>
        <taxon>Buguloidea</taxon>
        <taxon>Bugulidae</taxon>
        <taxon>Bugula</taxon>
    </lineage>
</organism>
<name>A0A7J7KIH8_BUGNE</name>
<gene>
    <name evidence="1" type="ORF">EB796_004422</name>
</gene>